<evidence type="ECO:0000313" key="2">
    <source>
        <dbReference type="EMBL" id="MFD2755054.1"/>
    </source>
</evidence>
<comment type="caution">
    <text evidence="2">The sequence shown here is derived from an EMBL/GenBank/DDBJ whole genome shotgun (WGS) entry which is preliminary data.</text>
</comment>
<dbReference type="RefSeq" id="WP_066483740.1">
    <property type="nucleotide sequence ID" value="NZ_BCNT01000026.1"/>
</dbReference>
<protein>
    <submittedName>
        <fullName evidence="2">YiiD C-terminal domain-containing protein</fullName>
    </submittedName>
</protein>
<dbReference type="Proteomes" id="UP001597463">
    <property type="component" value="Unassembled WGS sequence"/>
</dbReference>
<dbReference type="InterPro" id="IPR029069">
    <property type="entry name" value="HotDog_dom_sf"/>
</dbReference>
<keyword evidence="3" id="KW-1185">Reference proteome</keyword>
<dbReference type="EMBL" id="JBHUMV010000006">
    <property type="protein sequence ID" value="MFD2755054.1"/>
    <property type="molecule type" value="Genomic_DNA"/>
</dbReference>
<proteinExistence type="predicted"/>
<accession>A0ABW5UNA2</accession>
<sequence>MAALTAGALERYLHDHIPLSRAMAVEVVSTEPDGVLLRAPLAPNINHRDTVFGGSASALAILAAWSLLHQRLGAEGLDSRLVIQRNTMEYEQPIAGAFQARSALVEPQQWPQFIRMLARKGKARIAVASLLGDEHGTPAGRLVGEFVALG</sequence>
<name>A0ABW5UNA2_9BURK</name>
<gene>
    <name evidence="2" type="ORF">ACFSW6_13220</name>
</gene>
<evidence type="ECO:0000259" key="1">
    <source>
        <dbReference type="Pfam" id="PF09500"/>
    </source>
</evidence>
<dbReference type="InterPro" id="IPR012660">
    <property type="entry name" value="YiiD_C"/>
</dbReference>
<dbReference type="NCBIfam" id="TIGR02447">
    <property type="entry name" value="yiiD_Cterm"/>
    <property type="match status" value="1"/>
</dbReference>
<reference evidence="3" key="1">
    <citation type="journal article" date="2019" name="Int. J. Syst. Evol. Microbiol.">
        <title>The Global Catalogue of Microorganisms (GCM) 10K type strain sequencing project: providing services to taxonomists for standard genome sequencing and annotation.</title>
        <authorList>
            <consortium name="The Broad Institute Genomics Platform"/>
            <consortium name="The Broad Institute Genome Sequencing Center for Infectious Disease"/>
            <person name="Wu L."/>
            <person name="Ma J."/>
        </authorList>
    </citation>
    <scope>NUCLEOTIDE SEQUENCE [LARGE SCALE GENOMIC DNA]</scope>
    <source>
        <strain evidence="3">TISTR 1906</strain>
    </source>
</reference>
<organism evidence="2 3">
    <name type="scientific">Comamonas terrae</name>
    <dbReference type="NCBI Taxonomy" id="673548"/>
    <lineage>
        <taxon>Bacteria</taxon>
        <taxon>Pseudomonadati</taxon>
        <taxon>Pseudomonadota</taxon>
        <taxon>Betaproteobacteria</taxon>
        <taxon>Burkholderiales</taxon>
        <taxon>Comamonadaceae</taxon>
        <taxon>Comamonas</taxon>
    </lineage>
</organism>
<evidence type="ECO:0000313" key="3">
    <source>
        <dbReference type="Proteomes" id="UP001597463"/>
    </source>
</evidence>
<feature type="domain" description="Thioesterase putative" evidence="1">
    <location>
        <begin position="8"/>
        <end position="149"/>
    </location>
</feature>
<dbReference type="SUPFAM" id="SSF54637">
    <property type="entry name" value="Thioesterase/thiol ester dehydrase-isomerase"/>
    <property type="match status" value="1"/>
</dbReference>
<dbReference type="Gene3D" id="3.10.129.10">
    <property type="entry name" value="Hotdog Thioesterase"/>
    <property type="match status" value="1"/>
</dbReference>
<dbReference type="Pfam" id="PF09500">
    <property type="entry name" value="YiiD_C"/>
    <property type="match status" value="1"/>
</dbReference>